<dbReference type="Gramene" id="RZC58758">
    <property type="protein sequence ID" value="RZC58758"/>
    <property type="gene ID" value="C5167_006060"/>
</dbReference>
<protein>
    <submittedName>
        <fullName evidence="1">Uncharacterized protein</fullName>
    </submittedName>
</protein>
<dbReference type="Proteomes" id="UP000316621">
    <property type="component" value="Chromosome 4"/>
</dbReference>
<dbReference type="EMBL" id="CM010718">
    <property type="protein sequence ID" value="RZC58758.1"/>
    <property type="molecule type" value="Genomic_DNA"/>
</dbReference>
<name>A0A4Y7JG38_PAPSO</name>
<sequence length="85" mass="9971">MKTTTTLQKNNWLAGCLHVLLNSLKREAYNDELRNEELLNWFRRPKFTRSTHPYDELASKYFVEYIAGGKPLVLHSCQARLTDTN</sequence>
<evidence type="ECO:0000313" key="1">
    <source>
        <dbReference type="EMBL" id="RZC58758.1"/>
    </source>
</evidence>
<evidence type="ECO:0000313" key="2">
    <source>
        <dbReference type="Proteomes" id="UP000316621"/>
    </source>
</evidence>
<accession>A0A4Y7JG38</accession>
<organism evidence="1 2">
    <name type="scientific">Papaver somniferum</name>
    <name type="common">Opium poppy</name>
    <dbReference type="NCBI Taxonomy" id="3469"/>
    <lineage>
        <taxon>Eukaryota</taxon>
        <taxon>Viridiplantae</taxon>
        <taxon>Streptophyta</taxon>
        <taxon>Embryophyta</taxon>
        <taxon>Tracheophyta</taxon>
        <taxon>Spermatophyta</taxon>
        <taxon>Magnoliopsida</taxon>
        <taxon>Ranunculales</taxon>
        <taxon>Papaveraceae</taxon>
        <taxon>Papaveroideae</taxon>
        <taxon>Papaver</taxon>
    </lineage>
</organism>
<reference evidence="1 2" key="1">
    <citation type="journal article" date="2018" name="Science">
        <title>The opium poppy genome and morphinan production.</title>
        <authorList>
            <person name="Guo L."/>
            <person name="Winzer T."/>
            <person name="Yang X."/>
            <person name="Li Y."/>
            <person name="Ning Z."/>
            <person name="He Z."/>
            <person name="Teodor R."/>
            <person name="Lu Y."/>
            <person name="Bowser T.A."/>
            <person name="Graham I.A."/>
            <person name="Ye K."/>
        </authorList>
    </citation>
    <scope>NUCLEOTIDE SEQUENCE [LARGE SCALE GENOMIC DNA]</scope>
    <source>
        <strain evidence="2">cv. HN1</strain>
        <tissue evidence="1">Leaves</tissue>
    </source>
</reference>
<dbReference type="AlphaFoldDB" id="A0A4Y7JG38"/>
<gene>
    <name evidence="1" type="ORF">C5167_006060</name>
</gene>
<proteinExistence type="predicted"/>
<keyword evidence="2" id="KW-1185">Reference proteome</keyword>